<keyword evidence="2" id="KW-0614">Plasmid</keyword>
<accession>A0A974SFI4</accession>
<feature type="transmembrane region" description="Helical" evidence="1">
    <location>
        <begin position="100"/>
        <end position="120"/>
    </location>
</feature>
<keyword evidence="1" id="KW-1133">Transmembrane helix</keyword>
<reference evidence="2 3" key="1">
    <citation type="submission" date="2021-01" db="EMBL/GenBank/DDBJ databases">
        <title>Whole genome sequence of Paenibacillus sonchi LMG 24727 for comparative genomics.</title>
        <authorList>
            <person name="Lee G."/>
            <person name="Kim M.-J."/>
            <person name="Lim K."/>
            <person name="Shin J.-H."/>
        </authorList>
    </citation>
    <scope>NUCLEOTIDE SEQUENCE [LARGE SCALE GENOMIC DNA]</scope>
    <source>
        <strain evidence="2 3">LMG 24727</strain>
        <plasmid evidence="2 3">unnamed1</plasmid>
    </source>
</reference>
<dbReference type="KEGG" id="pson:JI735_33920"/>
<keyword evidence="1" id="KW-0812">Transmembrane</keyword>
<keyword evidence="1" id="KW-0472">Membrane</keyword>
<dbReference type="RefSeq" id="WP_039835523.1">
    <property type="nucleotide sequence ID" value="NZ_CP068596.1"/>
</dbReference>
<dbReference type="EMBL" id="CP068596">
    <property type="protein sequence ID" value="QQZ64648.1"/>
    <property type="molecule type" value="Genomic_DNA"/>
</dbReference>
<dbReference type="Proteomes" id="UP000595841">
    <property type="component" value="Plasmid unnamed1"/>
</dbReference>
<name>A0A974SFI4_9BACL</name>
<evidence type="ECO:0000313" key="3">
    <source>
        <dbReference type="Proteomes" id="UP000595841"/>
    </source>
</evidence>
<feature type="transmembrane region" description="Helical" evidence="1">
    <location>
        <begin position="251"/>
        <end position="276"/>
    </location>
</feature>
<feature type="transmembrane region" description="Helical" evidence="1">
    <location>
        <begin position="6"/>
        <end position="25"/>
    </location>
</feature>
<gene>
    <name evidence="2" type="ORF">JI735_33920</name>
</gene>
<dbReference type="AlphaFoldDB" id="A0A974SFI4"/>
<geneLocation type="plasmid" evidence="2 3">
    <name>unnamed1</name>
</geneLocation>
<organism evidence="2 3">
    <name type="scientific">Paenibacillus sonchi</name>
    <dbReference type="NCBI Taxonomy" id="373687"/>
    <lineage>
        <taxon>Bacteria</taxon>
        <taxon>Bacillati</taxon>
        <taxon>Bacillota</taxon>
        <taxon>Bacilli</taxon>
        <taxon>Bacillales</taxon>
        <taxon>Paenibacillaceae</taxon>
        <taxon>Paenibacillus</taxon>
        <taxon>Paenibacillus sonchi group</taxon>
    </lineage>
</organism>
<sequence length="289" mass="33185">MDRIFLIISAVGISYLAYLIFAAMGKKNEKDPIIKQMNLMAVQGKFESEKLQKLLNNAGLQVSSRKINLFRFSAAALYVTVQALSNFIRNEPFSFMDVFIGVGILVVSSHAKFLPFGWILNRLHRNKIMRKDGELISFLRLYENNRLRRRGYIEFGTYCSQVAPTFEYLRNELYGMSERCVDIGTENAIKWFCDQFPHNHVFISDIRSILLATEGMSDDNEAAHYLSSQSKIISKISSDQYQRKWIRIGEYSTIVTTLPSIATFLMVVVLAMKYIMLIKGNFNGVSLYQ</sequence>
<feature type="transmembrane region" description="Helical" evidence="1">
    <location>
        <begin position="69"/>
        <end position="88"/>
    </location>
</feature>
<keyword evidence="3" id="KW-1185">Reference proteome</keyword>
<proteinExistence type="predicted"/>
<evidence type="ECO:0000313" key="2">
    <source>
        <dbReference type="EMBL" id="QQZ64648.1"/>
    </source>
</evidence>
<protein>
    <submittedName>
        <fullName evidence="2">Uncharacterized protein</fullName>
    </submittedName>
</protein>
<evidence type="ECO:0000256" key="1">
    <source>
        <dbReference type="SAM" id="Phobius"/>
    </source>
</evidence>